<dbReference type="RefSeq" id="WP_353862491.1">
    <property type="nucleotide sequence ID" value="NZ_CP088295.1"/>
</dbReference>
<evidence type="ECO:0000259" key="3">
    <source>
        <dbReference type="Pfam" id="PF00589"/>
    </source>
</evidence>
<dbReference type="InterPro" id="IPR002104">
    <property type="entry name" value="Integrase_catalytic"/>
</dbReference>
<keyword evidence="5" id="KW-1185">Reference proteome</keyword>
<feature type="compositionally biased region" description="Basic residues" evidence="2">
    <location>
        <begin position="313"/>
        <end position="327"/>
    </location>
</feature>
<evidence type="ECO:0000256" key="2">
    <source>
        <dbReference type="SAM" id="MobiDB-lite"/>
    </source>
</evidence>
<dbReference type="Gene3D" id="1.10.443.10">
    <property type="entry name" value="Intergrase catalytic core"/>
    <property type="match status" value="1"/>
</dbReference>
<feature type="domain" description="Tyr recombinase" evidence="3">
    <location>
        <begin position="171"/>
        <end position="293"/>
    </location>
</feature>
<dbReference type="Pfam" id="PF00589">
    <property type="entry name" value="Phage_integrase"/>
    <property type="match status" value="1"/>
</dbReference>
<reference evidence="5" key="1">
    <citation type="submission" date="2021-11" db="EMBL/GenBank/DDBJ databases">
        <title>Cultivation dependent microbiological survey of springs from the worlds oldest radium mine currently devoted to the extraction of radon-saturated water.</title>
        <authorList>
            <person name="Kapinusova G."/>
            <person name="Smrhova T."/>
            <person name="Strejcek M."/>
            <person name="Suman J."/>
            <person name="Jani K."/>
            <person name="Pajer P."/>
            <person name="Uhlik O."/>
        </authorList>
    </citation>
    <scope>NUCLEOTIDE SEQUENCE [LARGE SCALE GENOMIC DNA]</scope>
    <source>
        <strain evidence="5">J379</strain>
    </source>
</reference>
<name>A0ABY5PB96_9ACTN</name>
<protein>
    <submittedName>
        <fullName evidence="4">Tyrosine-type recombinase/integrase</fullName>
    </submittedName>
</protein>
<dbReference type="InterPro" id="IPR011010">
    <property type="entry name" value="DNA_brk_join_enz"/>
</dbReference>
<accession>A0ABY5PB96</accession>
<evidence type="ECO:0000256" key="1">
    <source>
        <dbReference type="ARBA" id="ARBA00023172"/>
    </source>
</evidence>
<gene>
    <name evidence="4" type="ORF">LRS13_14615</name>
</gene>
<organism evidence="4 5">
    <name type="scientific">Svornostia abyssi</name>
    <dbReference type="NCBI Taxonomy" id="2898438"/>
    <lineage>
        <taxon>Bacteria</taxon>
        <taxon>Bacillati</taxon>
        <taxon>Actinomycetota</taxon>
        <taxon>Thermoleophilia</taxon>
        <taxon>Solirubrobacterales</taxon>
        <taxon>Baekduiaceae</taxon>
        <taxon>Svornostia</taxon>
    </lineage>
</organism>
<dbReference type="InterPro" id="IPR013762">
    <property type="entry name" value="Integrase-like_cat_sf"/>
</dbReference>
<feature type="region of interest" description="Disordered" evidence="2">
    <location>
        <begin position="306"/>
        <end position="337"/>
    </location>
</feature>
<evidence type="ECO:0000313" key="4">
    <source>
        <dbReference type="EMBL" id="UUY01951.1"/>
    </source>
</evidence>
<evidence type="ECO:0000313" key="5">
    <source>
        <dbReference type="Proteomes" id="UP001058860"/>
    </source>
</evidence>
<dbReference type="Proteomes" id="UP001058860">
    <property type="component" value="Chromosome"/>
</dbReference>
<keyword evidence="1" id="KW-0233">DNA recombination</keyword>
<dbReference type="EMBL" id="CP088295">
    <property type="protein sequence ID" value="UUY01951.1"/>
    <property type="molecule type" value="Genomic_DNA"/>
</dbReference>
<dbReference type="SUPFAM" id="SSF56349">
    <property type="entry name" value="DNA breaking-rejoining enzymes"/>
    <property type="match status" value="1"/>
</dbReference>
<proteinExistence type="predicted"/>
<sequence>MSVSKLPSGRWRAQVYDPSVGHNVSVSKVIGPPGTFATKRDAKAARERARAVLGGPRAGVTVGEWRDRWLTDPLFARPKQSTMRHNTERTKAFAVKHRDLPLERVDDAIVAEWLAGGTRNGQVSALRAMFSDAASKKAGRLITVNPWAGLGIERTTGNRDKQPPAEHVVWELIRAARKVASPPFASWLQVAAFTGMRPGEIDALRWTAVDLEEGRIRVAEQLSAGTAATFTTPKNGQARWAPLTPPAREALVATPRESEFCFVNLRGTHWTSSARAYHWKATRAAVGWEGSLYLATRHFARLVHGQRPGAAVRGRRDRTRAHRRRRSGPQAVRPPRP</sequence>